<keyword evidence="2" id="KW-0830">Ubiquinone</keyword>
<dbReference type="Gene3D" id="3.40.50.150">
    <property type="entry name" value="Vaccinia Virus protein VP39"/>
    <property type="match status" value="1"/>
</dbReference>
<dbReference type="Proteomes" id="UP000198242">
    <property type="component" value="Chromosome I"/>
</dbReference>
<organism evidence="2 3">
    <name type="scientific">Micromonospora viridifaciens</name>
    <dbReference type="NCBI Taxonomy" id="1881"/>
    <lineage>
        <taxon>Bacteria</taxon>
        <taxon>Bacillati</taxon>
        <taxon>Actinomycetota</taxon>
        <taxon>Actinomycetes</taxon>
        <taxon>Micromonosporales</taxon>
        <taxon>Micromonosporaceae</taxon>
        <taxon>Micromonospora</taxon>
    </lineage>
</organism>
<dbReference type="PANTHER" id="PTHR42912">
    <property type="entry name" value="METHYLTRANSFERASE"/>
    <property type="match status" value="1"/>
</dbReference>
<accession>A0A1C4WJM4</accession>
<dbReference type="GO" id="GO:0032259">
    <property type="term" value="P:methylation"/>
    <property type="evidence" value="ECO:0007669"/>
    <property type="project" value="UniProtKB-KW"/>
</dbReference>
<dbReference type="EMBL" id="LT607411">
    <property type="protein sequence ID" value="SCE96091.1"/>
    <property type="molecule type" value="Genomic_DNA"/>
</dbReference>
<dbReference type="PANTHER" id="PTHR42912:SF93">
    <property type="entry name" value="N6-ADENOSINE-METHYLTRANSFERASE TMT1A"/>
    <property type="match status" value="1"/>
</dbReference>
<dbReference type="CDD" id="cd02440">
    <property type="entry name" value="AdoMet_MTases"/>
    <property type="match status" value="1"/>
</dbReference>
<sequence length="381" mass="40986">MSFELIRQRAAQAGEQAMAGVNRAALPGFMRRLDEAALVAMAATLHAGGAFRAGVARTADEAGDLLRVAPRHRWILRRWLAVLTAEGWLRHDAGPGRYHGLRPATHDDLAATARDLDAARAGLGYPAAMTRFFTTTAAHLPQLLRDEVPLQALLFADDDLATAEAAYKDNVINGYLNAVTAAALAALASRHRRPEPLRILELGAGVGGTTTDVLPTLAGQPVTYHFTDVSRFFLDTARDRFAAYDFLTYGLFDINRHPTEQLPAGSQDVIVAANVAHNAVDVTRLLAGLRTLLAPGGHLLLIESCREHYQIATSMQFLMSARPGTPAAGSADLRAGTDRIFLTRTQWLAQLSAAGFTGVLDLPHPDDPLSALGQHVFLAAR</sequence>
<dbReference type="GO" id="GO:0008168">
    <property type="term" value="F:methyltransferase activity"/>
    <property type="evidence" value="ECO:0007669"/>
    <property type="project" value="UniProtKB-KW"/>
</dbReference>
<gene>
    <name evidence="2" type="ORF">GA0074695_2479</name>
</gene>
<evidence type="ECO:0000259" key="1">
    <source>
        <dbReference type="Pfam" id="PF08242"/>
    </source>
</evidence>
<dbReference type="SUPFAM" id="SSF53335">
    <property type="entry name" value="S-adenosyl-L-methionine-dependent methyltransferases"/>
    <property type="match status" value="1"/>
</dbReference>
<proteinExistence type="predicted"/>
<dbReference type="InterPro" id="IPR050508">
    <property type="entry name" value="Methyltransf_Superfamily"/>
</dbReference>
<feature type="domain" description="Methyltransferase type 12" evidence="1">
    <location>
        <begin position="200"/>
        <end position="299"/>
    </location>
</feature>
<dbReference type="InterPro" id="IPR013217">
    <property type="entry name" value="Methyltransf_12"/>
</dbReference>
<protein>
    <submittedName>
        <fullName evidence="2">Ubiquinone/menaquinone biosynthesis C-methylase UbiE</fullName>
    </submittedName>
</protein>
<keyword evidence="2" id="KW-0808">Transferase</keyword>
<dbReference type="InterPro" id="IPR029063">
    <property type="entry name" value="SAM-dependent_MTases_sf"/>
</dbReference>
<keyword evidence="2" id="KW-0489">Methyltransferase</keyword>
<name>A0A1C4WJM4_MICVI</name>
<reference evidence="3" key="1">
    <citation type="submission" date="2016-06" db="EMBL/GenBank/DDBJ databases">
        <authorList>
            <person name="Varghese N."/>
            <person name="Submissions Spin"/>
        </authorList>
    </citation>
    <scope>NUCLEOTIDE SEQUENCE [LARGE SCALE GENOMIC DNA]</scope>
    <source>
        <strain evidence="3">DSM 43909</strain>
    </source>
</reference>
<dbReference type="RefSeq" id="WP_089006378.1">
    <property type="nucleotide sequence ID" value="NZ_LT607411.1"/>
</dbReference>
<dbReference type="OrthoDB" id="2472181at2"/>
<evidence type="ECO:0000313" key="2">
    <source>
        <dbReference type="EMBL" id="SCE96091.1"/>
    </source>
</evidence>
<dbReference type="AlphaFoldDB" id="A0A1C4WJM4"/>
<keyword evidence="3" id="KW-1185">Reference proteome</keyword>
<dbReference type="Pfam" id="PF08242">
    <property type="entry name" value="Methyltransf_12"/>
    <property type="match status" value="1"/>
</dbReference>
<evidence type="ECO:0000313" key="3">
    <source>
        <dbReference type="Proteomes" id="UP000198242"/>
    </source>
</evidence>